<keyword evidence="5 7" id="KW-1133">Transmembrane helix</keyword>
<feature type="transmembrane region" description="Helical" evidence="7">
    <location>
        <begin position="37"/>
        <end position="57"/>
    </location>
</feature>
<keyword evidence="4 7" id="KW-0812">Transmembrane</keyword>
<feature type="transmembrane region" description="Helical" evidence="7">
    <location>
        <begin position="236"/>
        <end position="258"/>
    </location>
</feature>
<keyword evidence="9" id="KW-0808">Transferase</keyword>
<feature type="transmembrane region" description="Helical" evidence="7">
    <location>
        <begin position="114"/>
        <end position="133"/>
    </location>
</feature>
<gene>
    <name evidence="9" type="ORF">P7U51_000454</name>
</gene>
<evidence type="ECO:0000256" key="2">
    <source>
        <dbReference type="ARBA" id="ARBA00007400"/>
    </source>
</evidence>
<keyword evidence="6 7" id="KW-0472">Membrane</keyword>
<dbReference type="GO" id="GO:0005886">
    <property type="term" value="C:plasma membrane"/>
    <property type="evidence" value="ECO:0007669"/>
    <property type="project" value="UniProtKB-SubCell"/>
</dbReference>
<keyword evidence="9" id="KW-0012">Acyltransferase</keyword>
<accession>A0AAN4EUW4</accession>
<evidence type="ECO:0000313" key="9">
    <source>
        <dbReference type="EMBL" id="EMM7456006.1"/>
    </source>
</evidence>
<feature type="transmembrane region" description="Helical" evidence="7">
    <location>
        <begin position="270"/>
        <end position="289"/>
    </location>
</feature>
<comment type="subcellular location">
    <subcellularLocation>
        <location evidence="1">Cell membrane</location>
        <topology evidence="1">Multi-pass membrane protein</topology>
    </subcellularLocation>
</comment>
<evidence type="ECO:0000313" key="10">
    <source>
        <dbReference type="Proteomes" id="UP001169574"/>
    </source>
</evidence>
<comment type="caution">
    <text evidence="9">The sequence shown here is derived from an EMBL/GenBank/DDBJ whole genome shotgun (WGS) entry which is preliminary data.</text>
</comment>
<protein>
    <submittedName>
        <fullName evidence="9">Acyltransferase family protein</fullName>
    </submittedName>
</protein>
<dbReference type="Proteomes" id="UP001169574">
    <property type="component" value="Unassembled WGS sequence"/>
</dbReference>
<reference evidence="9" key="1">
    <citation type="submission" date="2024-02" db="EMBL/GenBank/DDBJ databases">
        <authorList>
            <consortium name="Clinical and Environmental Microbiology Branch: Whole genome sequencing antimicrobial resistance pathogens in the healthcare setting"/>
        </authorList>
    </citation>
    <scope>NUCLEOTIDE SEQUENCE</scope>
    <source>
        <strain evidence="9">Whole organism</strain>
    </source>
</reference>
<dbReference type="GO" id="GO:0016413">
    <property type="term" value="F:O-acetyltransferase activity"/>
    <property type="evidence" value="ECO:0007669"/>
    <property type="project" value="TreeGrafter"/>
</dbReference>
<feature type="transmembrane region" description="Helical" evidence="7">
    <location>
        <begin position="12"/>
        <end position="31"/>
    </location>
</feature>
<dbReference type="Pfam" id="PF01757">
    <property type="entry name" value="Acyl_transf_3"/>
    <property type="match status" value="1"/>
</dbReference>
<evidence type="ECO:0000259" key="8">
    <source>
        <dbReference type="Pfam" id="PF01757"/>
    </source>
</evidence>
<dbReference type="InterPro" id="IPR002656">
    <property type="entry name" value="Acyl_transf_3_dom"/>
</dbReference>
<feature type="transmembrane region" description="Helical" evidence="7">
    <location>
        <begin position="178"/>
        <end position="197"/>
    </location>
</feature>
<evidence type="ECO:0000256" key="6">
    <source>
        <dbReference type="ARBA" id="ARBA00023136"/>
    </source>
</evidence>
<feature type="transmembrane region" description="Helical" evidence="7">
    <location>
        <begin position="145"/>
        <end position="166"/>
    </location>
</feature>
<organism evidence="9 10">
    <name type="scientific">Citrobacter freundii</name>
    <dbReference type="NCBI Taxonomy" id="546"/>
    <lineage>
        <taxon>Bacteria</taxon>
        <taxon>Pseudomonadati</taxon>
        <taxon>Pseudomonadota</taxon>
        <taxon>Gammaproteobacteria</taxon>
        <taxon>Enterobacterales</taxon>
        <taxon>Enterobacteriaceae</taxon>
        <taxon>Citrobacter</taxon>
        <taxon>Citrobacter freundii complex</taxon>
    </lineage>
</organism>
<name>A0AAN4EUW4_CITFR</name>
<dbReference type="GO" id="GO:0009246">
    <property type="term" value="P:enterobacterial common antigen biosynthetic process"/>
    <property type="evidence" value="ECO:0007669"/>
    <property type="project" value="TreeGrafter"/>
</dbReference>
<dbReference type="PANTHER" id="PTHR40074:SF2">
    <property type="entry name" value="O-ACETYLTRANSFERASE WECH"/>
    <property type="match status" value="1"/>
</dbReference>
<evidence type="ECO:0000256" key="5">
    <source>
        <dbReference type="ARBA" id="ARBA00022989"/>
    </source>
</evidence>
<evidence type="ECO:0000256" key="4">
    <source>
        <dbReference type="ARBA" id="ARBA00022692"/>
    </source>
</evidence>
<dbReference type="AlphaFoldDB" id="A0AAN4EUW4"/>
<keyword evidence="3" id="KW-1003">Cell membrane</keyword>
<feature type="transmembrane region" description="Helical" evidence="7">
    <location>
        <begin position="77"/>
        <end position="94"/>
    </location>
</feature>
<evidence type="ECO:0000256" key="1">
    <source>
        <dbReference type="ARBA" id="ARBA00004651"/>
    </source>
</evidence>
<dbReference type="EMBL" id="ABLGCN030000001">
    <property type="protein sequence ID" value="EMM7456006.1"/>
    <property type="molecule type" value="Genomic_DNA"/>
</dbReference>
<evidence type="ECO:0000256" key="7">
    <source>
        <dbReference type="SAM" id="Phobius"/>
    </source>
</evidence>
<proteinExistence type="inferred from homology"/>
<feature type="domain" description="Acyltransferase 3" evidence="8">
    <location>
        <begin position="7"/>
        <end position="290"/>
    </location>
</feature>
<sequence length="309" mass="35184">MENNKNQQIELMRAISCIFVIIIHVAGNIPYSLDPDWYLSVVMNSISRIAVPVFIIISAYLMARKYKSYMEFVKKRIVKILPPIIAWSYFYGYLNNKDIFSISFALDIISGPTMFHLWYLYAIIGIYLLIPLISSFNECYGKEGMLILFFIWLVFGSTLPWLSAILGFSTPITTSYNISQIVGIAGYAIVGVGLRHIDSIKIKTYQYSIIFILSTVATTLFTISNSKLSGFTYQEFYSYTSPLVAASAISFFCVILMRYKTKVKSNTSQLIGLISTVSLGIYCIHMFIYSRLSLIYTTYIKKVMVMFGI</sequence>
<dbReference type="PANTHER" id="PTHR40074">
    <property type="entry name" value="O-ACETYLTRANSFERASE WECH"/>
    <property type="match status" value="1"/>
</dbReference>
<evidence type="ECO:0000256" key="3">
    <source>
        <dbReference type="ARBA" id="ARBA00022475"/>
    </source>
</evidence>
<comment type="similarity">
    <text evidence="2">Belongs to the acyltransferase 3 family.</text>
</comment>
<feature type="transmembrane region" description="Helical" evidence="7">
    <location>
        <begin position="204"/>
        <end position="224"/>
    </location>
</feature>